<reference evidence="1" key="1">
    <citation type="submission" date="2022-07" db="EMBL/GenBank/DDBJ databases">
        <title>Venturia canescens Genome.</title>
        <authorList>
            <person name="Burke G.R."/>
            <person name="Simmonds T.J."/>
            <person name="Geib S.M."/>
        </authorList>
    </citation>
    <scope>NUCLEOTIDE SEQUENCE</scope>
    <source>
        <strain evidence="1">UGA</strain>
    </source>
</reference>
<organism evidence="1 2">
    <name type="scientific">Venturia canescens</name>
    <dbReference type="NCBI Taxonomy" id="32260"/>
    <lineage>
        <taxon>Eukaryota</taxon>
        <taxon>Metazoa</taxon>
        <taxon>Ecdysozoa</taxon>
        <taxon>Arthropoda</taxon>
        <taxon>Hexapoda</taxon>
        <taxon>Insecta</taxon>
        <taxon>Pterygota</taxon>
        <taxon>Neoptera</taxon>
        <taxon>Endopterygota</taxon>
        <taxon>Hymenoptera</taxon>
        <taxon>Apocrita</taxon>
        <taxon>Ichneumonoidea</taxon>
        <taxon>Ichneumonidae</taxon>
        <taxon>Campopleginae</taxon>
        <taxon>Dusona group</taxon>
        <taxon>Venturia</taxon>
    </lineage>
</organism>
<proteinExistence type="predicted"/>
<accession>A0ACB9ZHJ8</accession>
<comment type="caution">
    <text evidence="1">The sequence shown here is derived from an EMBL/GenBank/DDBJ whole genome shotgun (WGS) entry which is preliminary data.</text>
</comment>
<evidence type="ECO:0000313" key="1">
    <source>
        <dbReference type="EMBL" id="KAI5630613.1"/>
    </source>
</evidence>
<sequence length="666" mass="74689">MNDGNAASSQLPIKFDGEKQQHRLEMQSNKTPQQQNFKSGMKNNGEKCENEEVEENELEGDYSESSEDHEDGQCDENIVSGCGGVGASGENDCSEMEVGRGVGTSNNSSIQVDMTSSKAPKRKNVSNVCNVIMNLLEFMQLVFYITLKMTFDRKVVSAAAVTEFIDAMNVSEFEPNAAVSVLSTTQPQLRGKGVKQVKLNDSSASSPLNRICVPTVLEETQFFETVNQQDRRTVFLTVISCLLPALEDAGIGLGFQREYLKYFLATHRRFVTPNDFSNTNALKKPNRKQKQTHLPNGAILLEYVKQPDLFASNLSRCDQSDVEALKFIVEKRIEISRAIFHSWFRKRFADAKYVNDETDEKREGYICIPVTNLKRTAVLITNTVMLMHDGTQFSLPHASFERDITARMIATAGLLRGEYMILDVLISNKIKVIDLMESTKSDCVIPQEYVARMKLVQDMLKNIKTVVPTMERYEGSYIQKAQCGINVTNYVYYRPYLTVAIVGLYDKTVWLAFKNDAGDLEVKLSTNIAGPVAVIIGTERLCHSPPSTEENTKILLNGKLVRVLELPTSINVRLFRRVIKVELKDGLKDGSKLGSISYNEVSSTHEFKAPVASKETVSEDMLKQFVNNPNNLNSVLEVIIKSPQYNSILRKLQANIVHLEIPLSYS</sequence>
<name>A0ACB9ZHJ8_9HYME</name>
<protein>
    <submittedName>
        <fullName evidence="1">OrNVorf120-like</fullName>
    </submittedName>
</protein>
<keyword evidence="2" id="KW-1185">Reference proteome</keyword>
<evidence type="ECO:0000313" key="2">
    <source>
        <dbReference type="Proteomes" id="UP000824380"/>
    </source>
</evidence>
<dbReference type="Proteomes" id="UP000824380">
    <property type="component" value="Chromosome 4"/>
</dbReference>
<dbReference type="EMBL" id="CM033500">
    <property type="protein sequence ID" value="KAI5630613.1"/>
    <property type="molecule type" value="Genomic_DNA"/>
</dbReference>
<gene>
    <name evidence="1" type="ORF">KP791_000042</name>
</gene>